<sequence>MAGMSEKARKWQERPRKPGNGRDVPESQEMAGMSQKARKWQECLGKSGNGRDVRESQEMARMSKQTKKRQKQLENSIKDGDIENYSEELRNDGKNPKMSANGRSGVRTPGLSLWLAIPDLGIAKKWQEPLLKVRKWLKSPGRSRNDPKALGSQEMTSVSREVIERPKRPRDTKNNRSTQKGYKLAETR</sequence>
<accession>A0A843WKA7</accession>
<feature type="compositionally biased region" description="Basic and acidic residues" evidence="1">
    <location>
        <begin position="161"/>
        <end position="174"/>
    </location>
</feature>
<feature type="compositionally biased region" description="Basic and acidic residues" evidence="1">
    <location>
        <begin position="1"/>
        <end position="16"/>
    </location>
</feature>
<dbReference type="EMBL" id="NMUH01004816">
    <property type="protein sequence ID" value="MQM10902.1"/>
    <property type="molecule type" value="Genomic_DNA"/>
</dbReference>
<comment type="caution">
    <text evidence="2">The sequence shown here is derived from an EMBL/GenBank/DDBJ whole genome shotgun (WGS) entry which is preliminary data.</text>
</comment>
<gene>
    <name evidence="2" type="ORF">Taro_043801</name>
</gene>
<dbReference type="AlphaFoldDB" id="A0A843WKA7"/>
<feature type="region of interest" description="Disordered" evidence="1">
    <location>
        <begin position="1"/>
        <end position="108"/>
    </location>
</feature>
<evidence type="ECO:0000313" key="2">
    <source>
        <dbReference type="EMBL" id="MQM10902.1"/>
    </source>
</evidence>
<feature type="compositionally biased region" description="Basic and acidic residues" evidence="1">
    <location>
        <begin position="76"/>
        <end position="95"/>
    </location>
</feature>
<reference evidence="2" key="1">
    <citation type="submission" date="2017-07" db="EMBL/GenBank/DDBJ databases">
        <title>Taro Niue Genome Assembly and Annotation.</title>
        <authorList>
            <person name="Atibalentja N."/>
            <person name="Keating K."/>
            <person name="Fields C.J."/>
        </authorList>
    </citation>
    <scope>NUCLEOTIDE SEQUENCE</scope>
    <source>
        <strain evidence="2">Niue_2</strain>
        <tissue evidence="2">Leaf</tissue>
    </source>
</reference>
<keyword evidence="3" id="KW-1185">Reference proteome</keyword>
<feature type="region of interest" description="Disordered" evidence="1">
    <location>
        <begin position="134"/>
        <end position="188"/>
    </location>
</feature>
<proteinExistence type="predicted"/>
<evidence type="ECO:0000313" key="3">
    <source>
        <dbReference type="Proteomes" id="UP000652761"/>
    </source>
</evidence>
<organism evidence="2 3">
    <name type="scientific">Colocasia esculenta</name>
    <name type="common">Wild taro</name>
    <name type="synonym">Arum esculentum</name>
    <dbReference type="NCBI Taxonomy" id="4460"/>
    <lineage>
        <taxon>Eukaryota</taxon>
        <taxon>Viridiplantae</taxon>
        <taxon>Streptophyta</taxon>
        <taxon>Embryophyta</taxon>
        <taxon>Tracheophyta</taxon>
        <taxon>Spermatophyta</taxon>
        <taxon>Magnoliopsida</taxon>
        <taxon>Liliopsida</taxon>
        <taxon>Araceae</taxon>
        <taxon>Aroideae</taxon>
        <taxon>Colocasieae</taxon>
        <taxon>Colocasia</taxon>
    </lineage>
</organism>
<protein>
    <submittedName>
        <fullName evidence="2">Uncharacterized protein</fullName>
    </submittedName>
</protein>
<name>A0A843WKA7_COLES</name>
<feature type="compositionally biased region" description="Basic and acidic residues" evidence="1">
    <location>
        <begin position="49"/>
        <end position="58"/>
    </location>
</feature>
<dbReference type="Proteomes" id="UP000652761">
    <property type="component" value="Unassembled WGS sequence"/>
</dbReference>
<evidence type="ECO:0000256" key="1">
    <source>
        <dbReference type="SAM" id="MobiDB-lite"/>
    </source>
</evidence>